<dbReference type="InterPro" id="IPR011050">
    <property type="entry name" value="Pectin_lyase_fold/virulence"/>
</dbReference>
<organism evidence="1 2">
    <name type="scientific">Haloferula rosea</name>
    <dbReference type="NCBI Taxonomy" id="490093"/>
    <lineage>
        <taxon>Bacteria</taxon>
        <taxon>Pseudomonadati</taxon>
        <taxon>Verrucomicrobiota</taxon>
        <taxon>Verrucomicrobiia</taxon>
        <taxon>Verrucomicrobiales</taxon>
        <taxon>Verrucomicrobiaceae</taxon>
        <taxon>Haloferula</taxon>
    </lineage>
</organism>
<accession>A0A934RB04</accession>
<dbReference type="InterPro" id="IPR012334">
    <property type="entry name" value="Pectin_lyas_fold"/>
</dbReference>
<name>A0A934RB04_9BACT</name>
<comment type="caution">
    <text evidence="1">The sequence shown here is derived from an EMBL/GenBank/DDBJ whole genome shotgun (WGS) entry which is preliminary data.</text>
</comment>
<protein>
    <submittedName>
        <fullName evidence="1">Right-handed parallel beta-helix repeat-containing protein</fullName>
    </submittedName>
</protein>
<dbReference type="SUPFAM" id="SSF51126">
    <property type="entry name" value="Pectin lyase-like"/>
    <property type="match status" value="1"/>
</dbReference>
<evidence type="ECO:0000313" key="1">
    <source>
        <dbReference type="EMBL" id="MBK1825671.1"/>
    </source>
</evidence>
<gene>
    <name evidence="1" type="ORF">JIN81_01455</name>
</gene>
<dbReference type="Gene3D" id="2.160.20.10">
    <property type="entry name" value="Single-stranded right-handed beta-helix, Pectin lyase-like"/>
    <property type="match status" value="2"/>
</dbReference>
<reference evidence="1" key="1">
    <citation type="submission" date="2021-01" db="EMBL/GenBank/DDBJ databases">
        <title>Modified the classification status of verrucomicrobia.</title>
        <authorList>
            <person name="Feng X."/>
        </authorList>
    </citation>
    <scope>NUCLEOTIDE SEQUENCE</scope>
    <source>
        <strain evidence="1">KCTC 22201</strain>
    </source>
</reference>
<dbReference type="Proteomes" id="UP000658278">
    <property type="component" value="Unassembled WGS sequence"/>
</dbReference>
<keyword evidence="2" id="KW-1185">Reference proteome</keyword>
<dbReference type="AlphaFoldDB" id="A0A934RB04"/>
<evidence type="ECO:0000313" key="2">
    <source>
        <dbReference type="Proteomes" id="UP000658278"/>
    </source>
</evidence>
<proteinExistence type="predicted"/>
<sequence>MGIFLTGCREGNEGHSEGNSPSAISLTEQSADLRTLISDELAAGNKRIVIPPGRYRVQAEKGEHLVFKDLKNVEIIAYDVELVCTSTVRALLFDQCSDVTIRGLKIDYDPLPFTQGTIVSMAEDKSSMVFKVAAGYPEHELIERIQIYDPGTAELRRDDASWDQQIEPLGESRYRVRKKGNYRFNPERDTEQIGDILVTNNAKGTPGPPHAVDLRDCKNMRLEDITLHASPCFGFLEKGCDGSIYRGCRVVRRDPRHDPVQRALPRMRSLNADAFHSKDAGKGPAIVACTAHHQGDDAVNINGEYHYVASSQGRDLRIVVISKLRFRPGDPVEFLPHSGPRPPDAVVTGIRPASTPLTDGERALLNEQRMDNDTKTRMLSSKARILTLTLDREVNLPPASAVCCPLRVGNGFSVTDCDFGHNRSRGILIKASKGEVVRNRIIGSRMAAVLIRPEFWWLEGGLPCDIEVSDNTIKGSLQTPIQILAIGGNNRPLPAGALRNISIVNNRIEDCAWPLIRVTSAKNLTIEGNTLPDRPKGQSTGPDGKAIEPIVLEYCEP</sequence>
<dbReference type="EMBL" id="JAENII010000001">
    <property type="protein sequence ID" value="MBK1825671.1"/>
    <property type="molecule type" value="Genomic_DNA"/>
</dbReference>